<sequence>MRRIALTGLLLLSGCTGFGHFIGQTHTVASNPNKPTGNDSLSMQRADGKAGLAPTLVPESGQVWPTAIPAMPTLADIQKQMDLSGSASPQLGPVPATPGQIPSLGTLPGMQGGTSSAPVSGGAVRPPAVTNPLSTTAPLSNMNATAAPPALTMPKLGTAIATPQGSTTIIGGTANYQTLAPINGQSGAILIPNGNGTSTLVMPNGTISSVPSPH</sequence>
<name>A0A964DX39_9PROT</name>
<protein>
    <recommendedName>
        <fullName evidence="4">Lipoprotein</fullName>
    </recommendedName>
</protein>
<dbReference type="PROSITE" id="PS51257">
    <property type="entry name" value="PROKAR_LIPOPROTEIN"/>
    <property type="match status" value="1"/>
</dbReference>
<evidence type="ECO:0008006" key="4">
    <source>
        <dbReference type="Google" id="ProtNLM"/>
    </source>
</evidence>
<organism evidence="2 3">
    <name type="scientific">Acidisoma silvae</name>
    <dbReference type="NCBI Taxonomy" id="2802396"/>
    <lineage>
        <taxon>Bacteria</taxon>
        <taxon>Pseudomonadati</taxon>
        <taxon>Pseudomonadota</taxon>
        <taxon>Alphaproteobacteria</taxon>
        <taxon>Acetobacterales</taxon>
        <taxon>Acidocellaceae</taxon>
        <taxon>Acidisoma</taxon>
    </lineage>
</organism>
<keyword evidence="3" id="KW-1185">Reference proteome</keyword>
<feature type="region of interest" description="Disordered" evidence="1">
    <location>
        <begin position="27"/>
        <end position="57"/>
    </location>
</feature>
<evidence type="ECO:0000313" key="2">
    <source>
        <dbReference type="EMBL" id="MCB8873855.1"/>
    </source>
</evidence>
<accession>A0A964DX39</accession>
<dbReference type="EMBL" id="JAESVB010000001">
    <property type="protein sequence ID" value="MCB8873855.1"/>
    <property type="molecule type" value="Genomic_DNA"/>
</dbReference>
<reference evidence="2" key="1">
    <citation type="journal article" date="2021" name="Microorganisms">
        <title>Acidisoma silvae sp. nov. and Acidisomacellulosilytica sp. nov., Two Acidophilic Bacteria Isolated from Decaying Wood, Hydrolyzing Cellulose and Producing Poly-3-hydroxybutyrate.</title>
        <authorList>
            <person name="Mieszkin S."/>
            <person name="Pouder E."/>
            <person name="Uroz S."/>
            <person name="Simon-Colin C."/>
            <person name="Alain K."/>
        </authorList>
    </citation>
    <scope>NUCLEOTIDE SEQUENCE</scope>
    <source>
        <strain evidence="2">HW T2.11</strain>
    </source>
</reference>
<dbReference type="Proteomes" id="UP000708298">
    <property type="component" value="Unassembled WGS sequence"/>
</dbReference>
<evidence type="ECO:0000313" key="3">
    <source>
        <dbReference type="Proteomes" id="UP000708298"/>
    </source>
</evidence>
<proteinExistence type="predicted"/>
<evidence type="ECO:0000256" key="1">
    <source>
        <dbReference type="SAM" id="MobiDB-lite"/>
    </source>
</evidence>
<feature type="compositionally biased region" description="Polar residues" evidence="1">
    <location>
        <begin position="27"/>
        <end position="43"/>
    </location>
</feature>
<feature type="region of interest" description="Disordered" evidence="1">
    <location>
        <begin position="83"/>
        <end position="141"/>
    </location>
</feature>
<feature type="compositionally biased region" description="Polar residues" evidence="1">
    <location>
        <begin position="131"/>
        <end position="141"/>
    </location>
</feature>
<dbReference type="AlphaFoldDB" id="A0A964DX39"/>
<dbReference type="RefSeq" id="WP_227319530.1">
    <property type="nucleotide sequence ID" value="NZ_JAESVB010000001.1"/>
</dbReference>
<reference evidence="2" key="2">
    <citation type="submission" date="2021-01" db="EMBL/GenBank/DDBJ databases">
        <authorList>
            <person name="Mieszkin S."/>
            <person name="Pouder E."/>
            <person name="Alain K."/>
        </authorList>
    </citation>
    <scope>NUCLEOTIDE SEQUENCE</scope>
    <source>
        <strain evidence="2">HW T2.11</strain>
    </source>
</reference>
<gene>
    <name evidence="2" type="ORF">ASILVAE211_01580</name>
</gene>
<comment type="caution">
    <text evidence="2">The sequence shown here is derived from an EMBL/GenBank/DDBJ whole genome shotgun (WGS) entry which is preliminary data.</text>
</comment>